<name>A0ACD1FY85_9EURO</name>
<reference evidence="1" key="1">
    <citation type="submission" date="2018-02" db="EMBL/GenBank/DDBJ databases">
        <title>The genomes of Aspergillus section Nigri reveals drivers in fungal speciation.</title>
        <authorList>
            <consortium name="DOE Joint Genome Institute"/>
            <person name="Vesth T.C."/>
            <person name="Nybo J."/>
            <person name="Theobald S."/>
            <person name="Brandl J."/>
            <person name="Frisvad J.C."/>
            <person name="Nielsen K.F."/>
            <person name="Lyhne E.K."/>
            <person name="Kogle M.E."/>
            <person name="Kuo A."/>
            <person name="Riley R."/>
            <person name="Clum A."/>
            <person name="Nolan M."/>
            <person name="Lipzen A."/>
            <person name="Salamov A."/>
            <person name="Henrissat B."/>
            <person name="Wiebenga A."/>
            <person name="De vries R.P."/>
            <person name="Grigoriev I.V."/>
            <person name="Mortensen U.H."/>
            <person name="Andersen M.R."/>
            <person name="Baker S.E."/>
        </authorList>
    </citation>
    <scope>NUCLEOTIDE SEQUENCE</scope>
    <source>
        <strain evidence="1">CBS 621.78</strain>
    </source>
</reference>
<dbReference type="Proteomes" id="UP000249057">
    <property type="component" value="Unassembled WGS sequence"/>
</dbReference>
<dbReference type="EMBL" id="KZ825381">
    <property type="protein sequence ID" value="RAH41935.1"/>
    <property type="molecule type" value="Genomic_DNA"/>
</dbReference>
<proteinExistence type="predicted"/>
<accession>A0ACD1FY85</accession>
<organism evidence="1 2">
    <name type="scientific">Aspergillus brunneoviolaceus CBS 621.78</name>
    <dbReference type="NCBI Taxonomy" id="1450534"/>
    <lineage>
        <taxon>Eukaryota</taxon>
        <taxon>Fungi</taxon>
        <taxon>Dikarya</taxon>
        <taxon>Ascomycota</taxon>
        <taxon>Pezizomycotina</taxon>
        <taxon>Eurotiomycetes</taxon>
        <taxon>Eurotiomycetidae</taxon>
        <taxon>Eurotiales</taxon>
        <taxon>Aspergillaceae</taxon>
        <taxon>Aspergillus</taxon>
        <taxon>Aspergillus subgen. Circumdati</taxon>
    </lineage>
</organism>
<evidence type="ECO:0000313" key="2">
    <source>
        <dbReference type="Proteomes" id="UP000249057"/>
    </source>
</evidence>
<gene>
    <name evidence="1" type="ORF">BO95DRAFT_371970</name>
</gene>
<keyword evidence="2" id="KW-1185">Reference proteome</keyword>
<evidence type="ECO:0000313" key="1">
    <source>
        <dbReference type="EMBL" id="RAH41935.1"/>
    </source>
</evidence>
<protein>
    <submittedName>
        <fullName evidence="1">Uncharacterized protein</fullName>
    </submittedName>
</protein>
<sequence length="454" mass="50788">MSRRRASHSEPMGLSSAMNEAFAYPFSGTQQNNAPPRRGPIEGPNGRRLIRRVTWRSSTYKLMACLWVLGVFYIVWLIRDIFYLPFTPSQKGPIRHESQTDLLAHYVGRRECGISSLSLYNTPSTGDGRASNPAYCSTRDELLSAMSHGGRHGFDAAYTSQGNNQPFVTLRLTRRPDCAYRWYSSSEVCEILQRFDGIVFVGDDALADAYAGFNILLRQNLATGSLRDWEMDKDLSRRCRCESQFTQAACLPLRITSSDQVDAQSGSPALRAPYSCPSRASHAFLFTDGSTASKSARDHFRRLTGRAADRSKPVPVILSLSLSTSYSLPAAQKSMDEWLSMAKATKQNTPFLWLGPTAPGLRKDARDNIHASSWQYSQDTIKEARARGMDALGLYNATLQAESWDGKHYGEQVALVQAMMVRYPLFPFSSHSLLDLICTDHQLAFNLLRETTFI</sequence>